<dbReference type="GO" id="GO:0016301">
    <property type="term" value="F:kinase activity"/>
    <property type="evidence" value="ECO:0007669"/>
    <property type="project" value="UniProtKB-KW"/>
</dbReference>
<dbReference type="EMBL" id="JAHWGI010000386">
    <property type="protein sequence ID" value="KAK3914717.1"/>
    <property type="molecule type" value="Genomic_DNA"/>
</dbReference>
<feature type="domain" description="SH3" evidence="3">
    <location>
        <begin position="82"/>
        <end position="115"/>
    </location>
</feature>
<keyword evidence="5" id="KW-1185">Reference proteome</keyword>
<gene>
    <name evidence="4" type="ORF">KUF71_023940</name>
</gene>
<dbReference type="Pfam" id="PF00018">
    <property type="entry name" value="SH3_1"/>
    <property type="match status" value="1"/>
</dbReference>
<evidence type="ECO:0000256" key="1">
    <source>
        <dbReference type="ARBA" id="ARBA00022443"/>
    </source>
</evidence>
<evidence type="ECO:0000313" key="4">
    <source>
        <dbReference type="EMBL" id="KAK3914717.1"/>
    </source>
</evidence>
<dbReference type="Gene3D" id="2.30.30.40">
    <property type="entry name" value="SH3 Domains"/>
    <property type="match status" value="1"/>
</dbReference>
<comment type="caution">
    <text evidence="4">The sequence shown here is derived from an EMBL/GenBank/DDBJ whole genome shotgun (WGS) entry which is preliminary data.</text>
</comment>
<dbReference type="PROSITE" id="PS50002">
    <property type="entry name" value="SH3"/>
    <property type="match status" value="1"/>
</dbReference>
<organism evidence="4 5">
    <name type="scientific">Frankliniella fusca</name>
    <dbReference type="NCBI Taxonomy" id="407009"/>
    <lineage>
        <taxon>Eukaryota</taxon>
        <taxon>Metazoa</taxon>
        <taxon>Ecdysozoa</taxon>
        <taxon>Arthropoda</taxon>
        <taxon>Hexapoda</taxon>
        <taxon>Insecta</taxon>
        <taxon>Pterygota</taxon>
        <taxon>Neoptera</taxon>
        <taxon>Paraneoptera</taxon>
        <taxon>Thysanoptera</taxon>
        <taxon>Terebrantia</taxon>
        <taxon>Thripoidea</taxon>
        <taxon>Thripidae</taxon>
        <taxon>Frankliniella</taxon>
    </lineage>
</organism>
<keyword evidence="4" id="KW-0808">Transferase</keyword>
<proteinExistence type="predicted"/>
<accession>A0AAE1H4N2</accession>
<dbReference type="SUPFAM" id="SSF50044">
    <property type="entry name" value="SH3-domain"/>
    <property type="match status" value="1"/>
</dbReference>
<sequence length="115" mass="12519">MGACCSKSNSDTSRQSVLQHGYKLNETTDLGAHIGSVGTLGNEPRYIQEPNRIMMGIGSSKRQQGVDIIRTPTTPFHPSSGTKGRVVVAVYNYTSREAADLSFAKGDRMEVIDDR</sequence>
<dbReference type="InterPro" id="IPR036028">
    <property type="entry name" value="SH3-like_dom_sf"/>
</dbReference>
<dbReference type="InterPro" id="IPR001452">
    <property type="entry name" value="SH3_domain"/>
</dbReference>
<reference evidence="4" key="2">
    <citation type="journal article" date="2023" name="BMC Genomics">
        <title>Pest status, molecular evolution, and epigenetic factors derived from the genome assembly of Frankliniella fusca, a thysanopteran phytovirus vector.</title>
        <authorList>
            <person name="Catto M.A."/>
            <person name="Labadie P.E."/>
            <person name="Jacobson A.L."/>
            <person name="Kennedy G.G."/>
            <person name="Srinivasan R."/>
            <person name="Hunt B.G."/>
        </authorList>
    </citation>
    <scope>NUCLEOTIDE SEQUENCE</scope>
    <source>
        <strain evidence="4">PL_HMW_Pooled</strain>
    </source>
</reference>
<dbReference type="Proteomes" id="UP001219518">
    <property type="component" value="Unassembled WGS sequence"/>
</dbReference>
<evidence type="ECO:0000256" key="2">
    <source>
        <dbReference type="PROSITE-ProRule" id="PRU00192"/>
    </source>
</evidence>
<protein>
    <submittedName>
        <fullName evidence="4">Tyrosine-protein kinase Src64B</fullName>
    </submittedName>
</protein>
<keyword evidence="4" id="KW-0418">Kinase</keyword>
<dbReference type="AlphaFoldDB" id="A0AAE1H4N2"/>
<keyword evidence="1 2" id="KW-0728">SH3 domain</keyword>
<evidence type="ECO:0000259" key="3">
    <source>
        <dbReference type="PROSITE" id="PS50002"/>
    </source>
</evidence>
<evidence type="ECO:0000313" key="5">
    <source>
        <dbReference type="Proteomes" id="UP001219518"/>
    </source>
</evidence>
<reference evidence="4" key="1">
    <citation type="submission" date="2021-07" db="EMBL/GenBank/DDBJ databases">
        <authorList>
            <person name="Catto M.A."/>
            <person name="Jacobson A."/>
            <person name="Kennedy G."/>
            <person name="Labadie P."/>
            <person name="Hunt B.G."/>
            <person name="Srinivasan R."/>
        </authorList>
    </citation>
    <scope>NUCLEOTIDE SEQUENCE</scope>
    <source>
        <strain evidence="4">PL_HMW_Pooled</strain>
        <tissue evidence="4">Head</tissue>
    </source>
</reference>
<name>A0AAE1H4N2_9NEOP</name>